<evidence type="ECO:0000313" key="1">
    <source>
        <dbReference type="EMBL" id="MBM7797493.1"/>
    </source>
</evidence>
<name>A0ABS2RFM9_9ACTN</name>
<proteinExistence type="predicted"/>
<dbReference type="EMBL" id="JAFBCF010000001">
    <property type="protein sequence ID" value="MBM7797493.1"/>
    <property type="molecule type" value="Genomic_DNA"/>
</dbReference>
<reference evidence="1 2" key="1">
    <citation type="submission" date="2021-01" db="EMBL/GenBank/DDBJ databases">
        <title>Sequencing the genomes of 1000 actinobacteria strains.</title>
        <authorList>
            <person name="Klenk H.-P."/>
        </authorList>
    </citation>
    <scope>NUCLEOTIDE SEQUENCE [LARGE SCALE GENOMIC DNA]</scope>
    <source>
        <strain evidence="1 2">DSM 18662</strain>
    </source>
</reference>
<organism evidence="1 2">
    <name type="scientific">Microlunatus panaciterrae</name>
    <dbReference type="NCBI Taxonomy" id="400768"/>
    <lineage>
        <taxon>Bacteria</taxon>
        <taxon>Bacillati</taxon>
        <taxon>Actinomycetota</taxon>
        <taxon>Actinomycetes</taxon>
        <taxon>Propionibacteriales</taxon>
        <taxon>Propionibacteriaceae</taxon>
        <taxon>Microlunatus</taxon>
    </lineage>
</organism>
<protein>
    <submittedName>
        <fullName evidence="1">Uncharacterized protein</fullName>
    </submittedName>
</protein>
<accession>A0ABS2RFM9</accession>
<comment type="caution">
    <text evidence="1">The sequence shown here is derived from an EMBL/GenBank/DDBJ whole genome shotgun (WGS) entry which is preliminary data.</text>
</comment>
<evidence type="ECO:0000313" key="2">
    <source>
        <dbReference type="Proteomes" id="UP000704762"/>
    </source>
</evidence>
<keyword evidence="2" id="KW-1185">Reference proteome</keyword>
<gene>
    <name evidence="1" type="ORF">JOE57_000414</name>
</gene>
<sequence>MTREDQLTRVGLGGRVFHAVRLWLSRALS</sequence>
<dbReference type="Proteomes" id="UP000704762">
    <property type="component" value="Unassembled WGS sequence"/>
</dbReference>